<dbReference type="Pfam" id="PF02806">
    <property type="entry name" value="Alpha-amylase_C"/>
    <property type="match status" value="1"/>
</dbReference>
<evidence type="ECO:0000256" key="2">
    <source>
        <dbReference type="SAM" id="MobiDB-lite"/>
    </source>
</evidence>
<dbReference type="InterPro" id="IPR013780">
    <property type="entry name" value="Glyco_hydro_b"/>
</dbReference>
<dbReference type="AlphaFoldDB" id="A0A5B8SVT1"/>
<dbReference type="SUPFAM" id="SSF51445">
    <property type="entry name" value="(Trans)glycosidases"/>
    <property type="match status" value="1"/>
</dbReference>
<evidence type="ECO:0000313" key="4">
    <source>
        <dbReference type="EMBL" id="QEA39675.1"/>
    </source>
</evidence>
<dbReference type="KEGG" id="paur:FGL86_11750"/>
<dbReference type="PANTHER" id="PTHR43651:SF3">
    <property type="entry name" value="1,4-ALPHA-GLUCAN-BRANCHING ENZYME"/>
    <property type="match status" value="1"/>
</dbReference>
<dbReference type="FunFam" id="2.60.40.1180:FF:000002">
    <property type="entry name" value="1,4-alpha-glucan branching enzyme GlgB"/>
    <property type="match status" value="1"/>
</dbReference>
<name>A0A5B8SVT1_9GAMM</name>
<dbReference type="Proteomes" id="UP000321272">
    <property type="component" value="Chromosome"/>
</dbReference>
<keyword evidence="5" id="KW-1185">Reference proteome</keyword>
<proteinExistence type="predicted"/>
<dbReference type="InterPro" id="IPR017853">
    <property type="entry name" value="GH"/>
</dbReference>
<dbReference type="EMBL" id="CP042382">
    <property type="protein sequence ID" value="QEA39675.1"/>
    <property type="molecule type" value="Genomic_DNA"/>
</dbReference>
<sequence>MTLPQRKSQATATQVKKKGWEPAPMAKPESIETSPLIEETAQPTRDDDEYASEGLTKYRWHDDLWLRQREQVVAGESPLAIYRLEPLDWLASWQGIGKEKISAWQSLDWKALGIRLIPHMADLGFTHLELTRSRASRASKQDAVNEDTVDATVFANFIDTCHEGGLGVIVEIRVLQEILSNVPSEQKTGAAAPDSALSDNDRLASLLDAIRRYHLDGVSLADDTDEAGGLALMSGLAQTAPDVLLIVDASLYSSLYKRLPTVSRLLVHNAGWNRVMLEFLSEPPDSRHRRYPALIDSFSHACDAPYLLPLTNPGARHPWLARIPGDRWQRFATLRAATCLMWTYPGKKLLGMGTEFGQDRPRQADQSLDWTLLDDGFHAGMLRLVADLNRLYGDESALHGCDGEPSTVEWVVNDDTTNNVVAFLRHGAEGTAPLLVVANFTPRVQRDYRLGVPNMGAWYEVINSDSVFYGGSNVGNGQAVMARMTASHGYPASLDLTLPPLGTLLLKQGDWPA</sequence>
<dbReference type="GO" id="GO:0043169">
    <property type="term" value="F:cation binding"/>
    <property type="evidence" value="ECO:0007669"/>
    <property type="project" value="InterPro"/>
</dbReference>
<feature type="domain" description="Alpha-amylase/branching enzyme C-terminal all beta" evidence="3">
    <location>
        <begin position="410"/>
        <end position="507"/>
    </location>
</feature>
<feature type="region of interest" description="Disordered" evidence="2">
    <location>
        <begin position="1"/>
        <end position="50"/>
    </location>
</feature>
<dbReference type="GO" id="GO:0005829">
    <property type="term" value="C:cytosol"/>
    <property type="evidence" value="ECO:0007669"/>
    <property type="project" value="TreeGrafter"/>
</dbReference>
<keyword evidence="1" id="KW-0119">Carbohydrate metabolism</keyword>
<dbReference type="GO" id="GO:0005978">
    <property type="term" value="P:glycogen biosynthetic process"/>
    <property type="evidence" value="ECO:0007669"/>
    <property type="project" value="InterPro"/>
</dbReference>
<dbReference type="SUPFAM" id="SSF51011">
    <property type="entry name" value="Glycosyl hydrolase domain"/>
    <property type="match status" value="1"/>
</dbReference>
<organism evidence="4 5">
    <name type="scientific">Pistricoccus aurantiacus</name>
    <dbReference type="NCBI Taxonomy" id="1883414"/>
    <lineage>
        <taxon>Bacteria</taxon>
        <taxon>Pseudomonadati</taxon>
        <taxon>Pseudomonadota</taxon>
        <taxon>Gammaproteobacteria</taxon>
        <taxon>Oceanospirillales</taxon>
        <taxon>Halomonadaceae</taxon>
        <taxon>Pistricoccus</taxon>
    </lineage>
</organism>
<dbReference type="InterPro" id="IPR037439">
    <property type="entry name" value="Branching_enzy"/>
</dbReference>
<dbReference type="OrthoDB" id="9800174at2"/>
<dbReference type="PIRSF" id="PIRSF000463">
    <property type="entry name" value="GlgB"/>
    <property type="match status" value="1"/>
</dbReference>
<feature type="compositionally biased region" description="Polar residues" evidence="2">
    <location>
        <begin position="1"/>
        <end position="14"/>
    </location>
</feature>
<dbReference type="Gene3D" id="3.20.20.80">
    <property type="entry name" value="Glycosidases"/>
    <property type="match status" value="2"/>
</dbReference>
<protein>
    <recommendedName>
        <fullName evidence="3">Alpha-amylase/branching enzyme C-terminal all beta domain-containing protein</fullName>
    </recommendedName>
</protein>
<evidence type="ECO:0000313" key="5">
    <source>
        <dbReference type="Proteomes" id="UP000321272"/>
    </source>
</evidence>
<gene>
    <name evidence="4" type="ORF">FGL86_11750</name>
</gene>
<reference evidence="4 5" key="1">
    <citation type="submission" date="2019-06" db="EMBL/GenBank/DDBJ databases">
        <title>Genome analyses of bacteria isolated from kimchi.</title>
        <authorList>
            <person name="Lee S."/>
            <person name="Ahn S."/>
            <person name="Roh S."/>
        </authorList>
    </citation>
    <scope>NUCLEOTIDE SEQUENCE [LARGE SCALE GENOMIC DNA]</scope>
    <source>
        <strain evidence="4 5">CBA4606</strain>
    </source>
</reference>
<accession>A0A5B8SVT1</accession>
<evidence type="ECO:0000256" key="1">
    <source>
        <dbReference type="ARBA" id="ARBA00023277"/>
    </source>
</evidence>
<evidence type="ECO:0000259" key="3">
    <source>
        <dbReference type="Pfam" id="PF02806"/>
    </source>
</evidence>
<dbReference type="InterPro" id="IPR006048">
    <property type="entry name" value="A-amylase/branching_C"/>
</dbReference>
<dbReference type="PANTHER" id="PTHR43651">
    <property type="entry name" value="1,4-ALPHA-GLUCAN-BRANCHING ENZYME"/>
    <property type="match status" value="1"/>
</dbReference>
<dbReference type="GO" id="GO:0003844">
    <property type="term" value="F:1,4-alpha-glucan branching enzyme activity"/>
    <property type="evidence" value="ECO:0007669"/>
    <property type="project" value="InterPro"/>
</dbReference>
<dbReference type="Gene3D" id="2.60.40.1180">
    <property type="entry name" value="Golgi alpha-mannosidase II"/>
    <property type="match status" value="1"/>
</dbReference>